<gene>
    <name evidence="16" type="ORF">MNBD_GAMMA18-2136</name>
</gene>
<dbReference type="Gene3D" id="1.10.287.130">
    <property type="match status" value="1"/>
</dbReference>
<dbReference type="AlphaFoldDB" id="A0A3B0Z8X9"/>
<dbReference type="EMBL" id="UOFP01000014">
    <property type="protein sequence ID" value="VAW83917.1"/>
    <property type="molecule type" value="Genomic_DNA"/>
</dbReference>
<evidence type="ECO:0000256" key="11">
    <source>
        <dbReference type="ARBA" id="ARBA00023012"/>
    </source>
</evidence>
<evidence type="ECO:0000256" key="2">
    <source>
        <dbReference type="ARBA" id="ARBA00004370"/>
    </source>
</evidence>
<dbReference type="PRINTS" id="PR00344">
    <property type="entry name" value="BCTRLSENSOR"/>
</dbReference>
<dbReference type="SUPFAM" id="SSF47384">
    <property type="entry name" value="Homodimeric domain of signal transducing histidine kinase"/>
    <property type="match status" value="1"/>
</dbReference>
<keyword evidence="11" id="KW-0902">Two-component regulatory system</keyword>
<evidence type="ECO:0000256" key="1">
    <source>
        <dbReference type="ARBA" id="ARBA00000085"/>
    </source>
</evidence>
<dbReference type="InterPro" id="IPR003661">
    <property type="entry name" value="HisK_dim/P_dom"/>
</dbReference>
<accession>A0A3B0Z8X9</accession>
<evidence type="ECO:0000256" key="8">
    <source>
        <dbReference type="ARBA" id="ARBA00022777"/>
    </source>
</evidence>
<dbReference type="InterPro" id="IPR003660">
    <property type="entry name" value="HAMP_dom"/>
</dbReference>
<evidence type="ECO:0000256" key="5">
    <source>
        <dbReference type="ARBA" id="ARBA00022679"/>
    </source>
</evidence>
<dbReference type="Gene3D" id="3.30.565.10">
    <property type="entry name" value="Histidine kinase-like ATPase, C-terminal domain"/>
    <property type="match status" value="1"/>
</dbReference>
<keyword evidence="5 16" id="KW-0808">Transferase</keyword>
<dbReference type="Pfam" id="PF02518">
    <property type="entry name" value="HATPase_c"/>
    <property type="match status" value="1"/>
</dbReference>
<reference evidence="16" key="1">
    <citation type="submission" date="2018-06" db="EMBL/GenBank/DDBJ databases">
        <authorList>
            <person name="Zhirakovskaya E."/>
        </authorList>
    </citation>
    <scope>NUCLEOTIDE SEQUENCE</scope>
</reference>
<evidence type="ECO:0000256" key="13">
    <source>
        <dbReference type="SAM" id="Phobius"/>
    </source>
</evidence>
<organism evidence="16">
    <name type="scientific">hydrothermal vent metagenome</name>
    <dbReference type="NCBI Taxonomy" id="652676"/>
    <lineage>
        <taxon>unclassified sequences</taxon>
        <taxon>metagenomes</taxon>
        <taxon>ecological metagenomes</taxon>
    </lineage>
</organism>
<proteinExistence type="predicted"/>
<comment type="subcellular location">
    <subcellularLocation>
        <location evidence="2">Membrane</location>
    </subcellularLocation>
</comment>
<dbReference type="InterPro" id="IPR036890">
    <property type="entry name" value="HATPase_C_sf"/>
</dbReference>
<dbReference type="InterPro" id="IPR005467">
    <property type="entry name" value="His_kinase_dom"/>
</dbReference>
<keyword evidence="6 13" id="KW-0812">Transmembrane</keyword>
<keyword evidence="7" id="KW-0547">Nucleotide-binding</keyword>
<dbReference type="SMART" id="SM00387">
    <property type="entry name" value="HATPase_c"/>
    <property type="match status" value="1"/>
</dbReference>
<feature type="transmembrane region" description="Helical" evidence="13">
    <location>
        <begin position="168"/>
        <end position="191"/>
    </location>
</feature>
<evidence type="ECO:0000256" key="3">
    <source>
        <dbReference type="ARBA" id="ARBA00012438"/>
    </source>
</evidence>
<evidence type="ECO:0000256" key="12">
    <source>
        <dbReference type="ARBA" id="ARBA00023136"/>
    </source>
</evidence>
<dbReference type="GO" id="GO:0005886">
    <property type="term" value="C:plasma membrane"/>
    <property type="evidence" value="ECO:0007669"/>
    <property type="project" value="TreeGrafter"/>
</dbReference>
<feature type="transmembrane region" description="Helical" evidence="13">
    <location>
        <begin position="6"/>
        <end position="27"/>
    </location>
</feature>
<evidence type="ECO:0000256" key="9">
    <source>
        <dbReference type="ARBA" id="ARBA00022840"/>
    </source>
</evidence>
<evidence type="ECO:0000256" key="6">
    <source>
        <dbReference type="ARBA" id="ARBA00022692"/>
    </source>
</evidence>
<keyword evidence="10 13" id="KW-1133">Transmembrane helix</keyword>
<evidence type="ECO:0000259" key="14">
    <source>
        <dbReference type="PROSITE" id="PS50109"/>
    </source>
</evidence>
<dbReference type="GO" id="GO:0000155">
    <property type="term" value="F:phosphorelay sensor kinase activity"/>
    <property type="evidence" value="ECO:0007669"/>
    <property type="project" value="InterPro"/>
</dbReference>
<protein>
    <recommendedName>
        <fullName evidence="3">histidine kinase</fullName>
        <ecNumber evidence="3">2.7.13.3</ecNumber>
    </recommendedName>
</protein>
<dbReference type="InterPro" id="IPR058619">
    <property type="entry name" value="PhoQ/CarS-like_HATPase"/>
</dbReference>
<dbReference type="CDD" id="cd00082">
    <property type="entry name" value="HisKA"/>
    <property type="match status" value="1"/>
</dbReference>
<feature type="domain" description="Histidine kinase" evidence="14">
    <location>
        <begin position="247"/>
        <end position="452"/>
    </location>
</feature>
<evidence type="ECO:0000259" key="15">
    <source>
        <dbReference type="PROSITE" id="PS50885"/>
    </source>
</evidence>
<name>A0A3B0Z8X9_9ZZZZ</name>
<sequence length="452" mass="50208">MTSITSRLLWAATIIVILFFGITGFTLDRFYQENAEDAQRNRLLGYFYEMINAIEFSQQGQLAQPRLLPEVRFAIPNSGLYAQITLNDGQIIWTSDSAQEMSIPFKYGLSRGTQEFGTTKDTQGIEYIYYSFGISWDETTPIPKGYTFTVVESAETLHAEIAAFRRGLWGSLAGVALLLLLVQAAILRWGLQPLRQVTDEMKQIESGEKPALAGNYPLEIRRLTDDLNTLLHSHQENLKRNRTAMGDLAHSLKTPLALLRSNAESDSTDPALQQAVHNQVERMSQIIEYQLQRATTAGRSAFAAAIEVEPLLTKILSSLDKVYRDKQVHLRRQIGPGVVFHGDRDDLMEIIGNLADNAYKWCGKQVMVSIRNINPEATRPGLSIAIEDDGPGIPKEQVEQVLQRGIRMDERVSGHGIGMAIVNDICSAYGGTMKISSGRLGGNRVEIVLPGA</sequence>
<dbReference type="InterPro" id="IPR050428">
    <property type="entry name" value="TCS_sensor_his_kinase"/>
</dbReference>
<dbReference type="CDD" id="cd16954">
    <property type="entry name" value="HATPase_PhoQ-like"/>
    <property type="match status" value="1"/>
</dbReference>
<comment type="catalytic activity">
    <reaction evidence="1">
        <text>ATP + protein L-histidine = ADP + protein N-phospho-L-histidine.</text>
        <dbReference type="EC" id="2.7.13.3"/>
    </reaction>
</comment>
<dbReference type="PANTHER" id="PTHR45436:SF5">
    <property type="entry name" value="SENSOR HISTIDINE KINASE TRCS"/>
    <property type="match status" value="1"/>
</dbReference>
<keyword evidence="12 13" id="KW-0472">Membrane</keyword>
<evidence type="ECO:0000256" key="4">
    <source>
        <dbReference type="ARBA" id="ARBA00022553"/>
    </source>
</evidence>
<dbReference type="SUPFAM" id="SSF55874">
    <property type="entry name" value="ATPase domain of HSP90 chaperone/DNA topoisomerase II/histidine kinase"/>
    <property type="match status" value="1"/>
</dbReference>
<keyword evidence="4" id="KW-0597">Phosphoprotein</keyword>
<evidence type="ECO:0000256" key="7">
    <source>
        <dbReference type="ARBA" id="ARBA00022741"/>
    </source>
</evidence>
<evidence type="ECO:0000313" key="16">
    <source>
        <dbReference type="EMBL" id="VAW83917.1"/>
    </source>
</evidence>
<dbReference type="EC" id="2.7.13.3" evidence="3"/>
<feature type="domain" description="HAMP" evidence="15">
    <location>
        <begin position="188"/>
        <end position="239"/>
    </location>
</feature>
<dbReference type="InterPro" id="IPR004358">
    <property type="entry name" value="Sig_transdc_His_kin-like_C"/>
</dbReference>
<dbReference type="PROSITE" id="PS50109">
    <property type="entry name" value="HIS_KIN"/>
    <property type="match status" value="1"/>
</dbReference>
<dbReference type="InterPro" id="IPR003594">
    <property type="entry name" value="HATPase_dom"/>
</dbReference>
<keyword evidence="9" id="KW-0067">ATP-binding</keyword>
<dbReference type="PROSITE" id="PS50885">
    <property type="entry name" value="HAMP"/>
    <property type="match status" value="1"/>
</dbReference>
<evidence type="ECO:0000256" key="10">
    <source>
        <dbReference type="ARBA" id="ARBA00022989"/>
    </source>
</evidence>
<dbReference type="InterPro" id="IPR036097">
    <property type="entry name" value="HisK_dim/P_sf"/>
</dbReference>
<keyword evidence="8 16" id="KW-0418">Kinase</keyword>
<dbReference type="PANTHER" id="PTHR45436">
    <property type="entry name" value="SENSOR HISTIDINE KINASE YKOH"/>
    <property type="match status" value="1"/>
</dbReference>